<sequence length="219" mass="25681">MVIEKEKSNKIDQQVNDLPMLSTPPVEADDTGTFLVENSLQPSDSLTPNNKRNCERNRKRSRSRRQPQQKHWQMQKQKQRLGVKGTCESECKDKPKVEKTDFKNQKAESTEQETFSQAFLVNDCSVRFVNKKPIYCNTSTNMYETNTHVFELERKLMSKKLVADDIMEELESLIRMEHTLYKKMIKIKQKLRGKITKPLTSLICKTNHQLENKTQKKTK</sequence>
<feature type="compositionally biased region" description="Basic residues" evidence="1">
    <location>
        <begin position="57"/>
        <end position="68"/>
    </location>
</feature>
<keyword evidence="3" id="KW-1185">Reference proteome</keyword>
<evidence type="ECO:0000313" key="3">
    <source>
        <dbReference type="Proteomes" id="UP000001996"/>
    </source>
</evidence>
<evidence type="ECO:0000313" key="2">
    <source>
        <dbReference type="EMBL" id="EDK44013.1"/>
    </source>
</evidence>
<dbReference type="Proteomes" id="UP000001996">
    <property type="component" value="Unassembled WGS sequence"/>
</dbReference>
<evidence type="ECO:0000256" key="1">
    <source>
        <dbReference type="SAM" id="MobiDB-lite"/>
    </source>
</evidence>
<gene>
    <name evidence="2" type="ORF">LELG_02192</name>
</gene>
<feature type="compositionally biased region" description="Basic and acidic residues" evidence="1">
    <location>
        <begin position="1"/>
        <end position="10"/>
    </location>
</feature>
<dbReference type="InParanoid" id="A5DXV5"/>
<dbReference type="AlphaFoldDB" id="A5DXV5"/>
<protein>
    <submittedName>
        <fullName evidence="2">Uncharacterized protein</fullName>
    </submittedName>
</protein>
<organism evidence="2 3">
    <name type="scientific">Lodderomyces elongisporus (strain ATCC 11503 / CBS 2605 / JCM 1781 / NBRC 1676 / NRRL YB-4239)</name>
    <name type="common">Yeast</name>
    <name type="synonym">Saccharomyces elongisporus</name>
    <dbReference type="NCBI Taxonomy" id="379508"/>
    <lineage>
        <taxon>Eukaryota</taxon>
        <taxon>Fungi</taxon>
        <taxon>Dikarya</taxon>
        <taxon>Ascomycota</taxon>
        <taxon>Saccharomycotina</taxon>
        <taxon>Pichiomycetes</taxon>
        <taxon>Debaryomycetaceae</taxon>
        <taxon>Candida/Lodderomyces clade</taxon>
        <taxon>Lodderomyces</taxon>
    </lineage>
</organism>
<dbReference type="HOGENOM" id="CLU_1261719_0_0_1"/>
<accession>A5DXV5</accession>
<feature type="compositionally biased region" description="Polar residues" evidence="1">
    <location>
        <begin position="36"/>
        <end position="48"/>
    </location>
</feature>
<proteinExistence type="predicted"/>
<reference evidence="2 3" key="1">
    <citation type="journal article" date="2009" name="Nature">
        <title>Evolution of pathogenicity and sexual reproduction in eight Candida genomes.</title>
        <authorList>
            <person name="Butler G."/>
            <person name="Rasmussen M.D."/>
            <person name="Lin M.F."/>
            <person name="Santos M.A."/>
            <person name="Sakthikumar S."/>
            <person name="Munro C.A."/>
            <person name="Rheinbay E."/>
            <person name="Grabherr M."/>
            <person name="Forche A."/>
            <person name="Reedy J.L."/>
            <person name="Agrafioti I."/>
            <person name="Arnaud M.B."/>
            <person name="Bates S."/>
            <person name="Brown A.J."/>
            <person name="Brunke S."/>
            <person name="Costanzo M.C."/>
            <person name="Fitzpatrick D.A."/>
            <person name="de Groot P.W."/>
            <person name="Harris D."/>
            <person name="Hoyer L.L."/>
            <person name="Hube B."/>
            <person name="Klis F.M."/>
            <person name="Kodira C."/>
            <person name="Lennard N."/>
            <person name="Logue M.E."/>
            <person name="Martin R."/>
            <person name="Neiman A.M."/>
            <person name="Nikolaou E."/>
            <person name="Quail M.A."/>
            <person name="Quinn J."/>
            <person name="Santos M.C."/>
            <person name="Schmitzberger F.F."/>
            <person name="Sherlock G."/>
            <person name="Shah P."/>
            <person name="Silverstein K.A."/>
            <person name="Skrzypek M.S."/>
            <person name="Soll D."/>
            <person name="Staggs R."/>
            <person name="Stansfield I."/>
            <person name="Stumpf M.P."/>
            <person name="Sudbery P.E."/>
            <person name="Srikantha T."/>
            <person name="Zeng Q."/>
            <person name="Berman J."/>
            <person name="Berriman M."/>
            <person name="Heitman J."/>
            <person name="Gow N.A."/>
            <person name="Lorenz M.C."/>
            <person name="Birren B.W."/>
            <person name="Kellis M."/>
            <person name="Cuomo C.A."/>
        </authorList>
    </citation>
    <scope>NUCLEOTIDE SEQUENCE [LARGE SCALE GENOMIC DNA]</scope>
    <source>
        <strain evidence="3">ATCC 11503 / BCRC 21390 / CBS 2605 / JCM 1781 / NBRC 1676 / NRRL YB-4239</strain>
    </source>
</reference>
<feature type="region of interest" description="Disordered" evidence="1">
    <location>
        <begin position="1"/>
        <end position="87"/>
    </location>
</feature>
<name>A5DXV5_LODEL</name>
<dbReference type="EMBL" id="CH981525">
    <property type="protein sequence ID" value="EDK44013.1"/>
    <property type="molecule type" value="Genomic_DNA"/>
</dbReference>